<evidence type="ECO:0008006" key="6">
    <source>
        <dbReference type="Google" id="ProtNLM"/>
    </source>
</evidence>
<evidence type="ECO:0000313" key="4">
    <source>
        <dbReference type="EMBL" id="PGH08467.1"/>
    </source>
</evidence>
<feature type="compositionally biased region" description="Gly residues" evidence="1">
    <location>
        <begin position="305"/>
        <end position="320"/>
    </location>
</feature>
<feature type="compositionally biased region" description="Low complexity" evidence="1">
    <location>
        <begin position="189"/>
        <end position="219"/>
    </location>
</feature>
<dbReference type="OrthoDB" id="5421290at2759"/>
<keyword evidence="5" id="KW-1185">Reference proteome</keyword>
<feature type="signal peptide" evidence="3">
    <location>
        <begin position="1"/>
        <end position="23"/>
    </location>
</feature>
<keyword evidence="2" id="KW-1133">Transmembrane helix</keyword>
<sequence>MPRPKHILLLLSLLASSTHLFSAAEDAPISIDQISEYKQQRNCALRCFVRFNMIGYPIAGELTCPTNPAKNDCFCREDLQPTAVSYISSCVNFQCSSVTRDITVATGIYKDYCTSAGYTVTAAAGPVETGKDDEEGALTVTVTRAMVTVVKTVTAAAVAGPAMRKSSNPASTSSPPELSPTPNPGGAQTTPPTRTTKPPQDSSSTNQSSNKDSHSPSSDNGDDDSSSSKKLNTGEIVGIVVGALALLVAVVTMVINWQSLRAGIVKFRPQQGQHVPAPAPLQMQTPQFVPAQQPVSNEHWYNSQSGGGGGGSGGGYWGRQ</sequence>
<comment type="caution">
    <text evidence="4">The sequence shown here is derived from an EMBL/GenBank/DDBJ whole genome shotgun (WGS) entry which is preliminary data.</text>
</comment>
<keyword evidence="2" id="KW-0812">Transmembrane</keyword>
<keyword evidence="3" id="KW-0732">Signal</keyword>
<feature type="region of interest" description="Disordered" evidence="1">
    <location>
        <begin position="160"/>
        <end position="229"/>
    </location>
</feature>
<dbReference type="STRING" id="1447883.A0A2B7XIK2"/>
<dbReference type="Proteomes" id="UP000224634">
    <property type="component" value="Unassembled WGS sequence"/>
</dbReference>
<organism evidence="4 5">
    <name type="scientific">Polytolypa hystricis (strain UAMH7299)</name>
    <dbReference type="NCBI Taxonomy" id="1447883"/>
    <lineage>
        <taxon>Eukaryota</taxon>
        <taxon>Fungi</taxon>
        <taxon>Dikarya</taxon>
        <taxon>Ascomycota</taxon>
        <taxon>Pezizomycotina</taxon>
        <taxon>Eurotiomycetes</taxon>
        <taxon>Eurotiomycetidae</taxon>
        <taxon>Onygenales</taxon>
        <taxon>Onygenales incertae sedis</taxon>
        <taxon>Polytolypa</taxon>
    </lineage>
</organism>
<accession>A0A2B7XIK2</accession>
<keyword evidence="2" id="KW-0472">Membrane</keyword>
<evidence type="ECO:0000256" key="3">
    <source>
        <dbReference type="SAM" id="SignalP"/>
    </source>
</evidence>
<gene>
    <name evidence="4" type="ORF">AJ80_07866</name>
</gene>
<evidence type="ECO:0000313" key="5">
    <source>
        <dbReference type="Proteomes" id="UP000224634"/>
    </source>
</evidence>
<evidence type="ECO:0000256" key="1">
    <source>
        <dbReference type="SAM" id="MobiDB-lite"/>
    </source>
</evidence>
<feature type="region of interest" description="Disordered" evidence="1">
    <location>
        <begin position="300"/>
        <end position="320"/>
    </location>
</feature>
<dbReference type="AlphaFoldDB" id="A0A2B7XIK2"/>
<dbReference type="EMBL" id="PDNA01000160">
    <property type="protein sequence ID" value="PGH08467.1"/>
    <property type="molecule type" value="Genomic_DNA"/>
</dbReference>
<evidence type="ECO:0000256" key="2">
    <source>
        <dbReference type="SAM" id="Phobius"/>
    </source>
</evidence>
<reference evidence="4 5" key="1">
    <citation type="submission" date="2017-10" db="EMBL/GenBank/DDBJ databases">
        <title>Comparative genomics in systemic dimorphic fungi from Ajellomycetaceae.</title>
        <authorList>
            <person name="Munoz J.F."/>
            <person name="Mcewen J.G."/>
            <person name="Clay O.K."/>
            <person name="Cuomo C.A."/>
        </authorList>
    </citation>
    <scope>NUCLEOTIDE SEQUENCE [LARGE SCALE GENOMIC DNA]</scope>
    <source>
        <strain evidence="4 5">UAMH7299</strain>
    </source>
</reference>
<feature type="chain" id="PRO_5013106679" description="Extracellular membrane protein CFEM domain-containing protein" evidence="3">
    <location>
        <begin position="24"/>
        <end position="320"/>
    </location>
</feature>
<proteinExistence type="predicted"/>
<feature type="transmembrane region" description="Helical" evidence="2">
    <location>
        <begin position="236"/>
        <end position="257"/>
    </location>
</feature>
<protein>
    <recommendedName>
        <fullName evidence="6">Extracellular membrane protein CFEM domain-containing protein</fullName>
    </recommendedName>
</protein>
<name>A0A2B7XIK2_POLH7</name>